<sequence length="363" mass="40022">MLPTETLVMRDGKRYKLSPADLVQGDIVYLQMGDKAPADIRIVDASMDAMFDRSALSGAPDPTIGTVSYTNTNYLETRNMVMQGANVTQGRCTGVVVATGDRTVIGRITKMMTRKKPDRSILEIEVHRLVNGLTTLSLVVGIIFIILWAAWLRTSFPGFMSVADALANGVGVLVTFVPGSLPISLTLTLTAIAKRMQRHNVLIKNLTTVETLGSVNVICCEKTGTLTQRRVNVVRAAIADKEFSVRDLSMQAKAVDVMDGPGALPTTVRWLYESAALCNAAEFDPETASRPILERKAIGDATDAALLRFAEHMRPVSKRQDDYKILLRIPFNIRNRWMLTVCKPQNNNPFVLVNGAPEELFRR</sequence>
<protein>
    <submittedName>
        <fullName evidence="1">Uncharacterized protein</fullName>
    </submittedName>
</protein>
<gene>
    <name evidence="1" type="ORF">FBU59_006714</name>
</gene>
<dbReference type="EMBL" id="JANBPW010006010">
    <property type="protein sequence ID" value="KAJ1931426.1"/>
    <property type="molecule type" value="Genomic_DNA"/>
</dbReference>
<proteinExistence type="predicted"/>
<accession>A0ACC1IZ32</accession>
<name>A0ACC1IZ32_9FUNG</name>
<dbReference type="Proteomes" id="UP001150603">
    <property type="component" value="Unassembled WGS sequence"/>
</dbReference>
<organism evidence="1 2">
    <name type="scientific">Linderina macrospora</name>
    <dbReference type="NCBI Taxonomy" id="4868"/>
    <lineage>
        <taxon>Eukaryota</taxon>
        <taxon>Fungi</taxon>
        <taxon>Fungi incertae sedis</taxon>
        <taxon>Zoopagomycota</taxon>
        <taxon>Kickxellomycotina</taxon>
        <taxon>Kickxellomycetes</taxon>
        <taxon>Kickxellales</taxon>
        <taxon>Kickxellaceae</taxon>
        <taxon>Linderina</taxon>
    </lineage>
</organism>
<keyword evidence="2" id="KW-1185">Reference proteome</keyword>
<reference evidence="1" key="1">
    <citation type="submission" date="2022-07" db="EMBL/GenBank/DDBJ databases">
        <title>Phylogenomic reconstructions and comparative analyses of Kickxellomycotina fungi.</title>
        <authorList>
            <person name="Reynolds N.K."/>
            <person name="Stajich J.E."/>
            <person name="Barry K."/>
            <person name="Grigoriev I.V."/>
            <person name="Crous P."/>
            <person name="Smith M.E."/>
        </authorList>
    </citation>
    <scope>NUCLEOTIDE SEQUENCE</scope>
    <source>
        <strain evidence="1">NRRL 5244</strain>
    </source>
</reference>
<comment type="caution">
    <text evidence="1">The sequence shown here is derived from an EMBL/GenBank/DDBJ whole genome shotgun (WGS) entry which is preliminary data.</text>
</comment>
<feature type="non-terminal residue" evidence="1">
    <location>
        <position position="363"/>
    </location>
</feature>
<evidence type="ECO:0000313" key="1">
    <source>
        <dbReference type="EMBL" id="KAJ1931426.1"/>
    </source>
</evidence>
<evidence type="ECO:0000313" key="2">
    <source>
        <dbReference type="Proteomes" id="UP001150603"/>
    </source>
</evidence>